<dbReference type="EMBL" id="JAUOEL010000005">
    <property type="protein sequence ID" value="MDO5975343.1"/>
    <property type="molecule type" value="Genomic_DNA"/>
</dbReference>
<dbReference type="RefSeq" id="WP_303302538.1">
    <property type="nucleotide sequence ID" value="NZ_BAABDA010000055.1"/>
</dbReference>
<accession>A0ABT8WQ98</accession>
<protein>
    <recommendedName>
        <fullName evidence="3">GDSL-like lipase/acylhydrolase family protein</fullName>
    </recommendedName>
</protein>
<gene>
    <name evidence="1" type="ORF">Q4Q40_14195</name>
</gene>
<proteinExistence type="predicted"/>
<reference evidence="1" key="1">
    <citation type="submission" date="2023-07" db="EMBL/GenBank/DDBJ databases">
        <title>Two novel species in the genus Flavivirga.</title>
        <authorList>
            <person name="Kwon K."/>
        </authorList>
    </citation>
    <scope>NUCLEOTIDE SEQUENCE</scope>
    <source>
        <strain evidence="1">KACC 14158</strain>
    </source>
</reference>
<keyword evidence="2" id="KW-1185">Reference proteome</keyword>
<evidence type="ECO:0008006" key="3">
    <source>
        <dbReference type="Google" id="ProtNLM"/>
    </source>
</evidence>
<comment type="caution">
    <text evidence="1">The sequence shown here is derived from an EMBL/GenBank/DDBJ whole genome shotgun (WGS) entry which is preliminary data.</text>
</comment>
<organism evidence="1 2">
    <name type="scientific">Flavivirga jejuensis</name>
    <dbReference type="NCBI Taxonomy" id="870487"/>
    <lineage>
        <taxon>Bacteria</taxon>
        <taxon>Pseudomonadati</taxon>
        <taxon>Bacteroidota</taxon>
        <taxon>Flavobacteriia</taxon>
        <taxon>Flavobacteriales</taxon>
        <taxon>Flavobacteriaceae</taxon>
        <taxon>Flavivirga</taxon>
    </lineage>
</organism>
<sequence length="525" mass="60913">MFKLFTKSLLILIITVLIIKFIDRYCIQDERFHYTYNRVFNKKEKFDIMLMGNSLSQTDYNTTYVDSVLNTTSINIGGWAHHFFLTNAIFQKLIDNEYSYPKQLLVIEISPWQFKDYDEEKLKFLQMAGLDEIEYSTNYFQTVNKFFEIKEYPKVLSSTIRFHDELTDEWVKTYNSLGYLEKANANGFQLNDTHKLDDNEKKTKLNYYDIASQYSKKINNAKEIKIDDLSEKMILGIIKNCKEKGINLLFVTAPALYMIYSDEEGFGKMKYIENLLKSNDAKHINFNLVFNSINLTLDDFSDFTHLNKFGNRKLAPLFLDSITSMFSIKKNTVNAQNENEKIKLPKFKNVINDNIIGWSRVRSTLNKLNLKFDQDQEVYRISRNTNTKNSYIQLANNNTQINQDYRVSVIAKKGDLDNYLGLRIVSVYPNRADALFNLDSGTIRGVSKAGNFDNQKANIEPLGNGWYKCSLSAKVGDSKINVILGPTNNSRKASSWEGVTNDNNDILIVPKSLRFEKNNYKENKK</sequence>
<evidence type="ECO:0000313" key="2">
    <source>
        <dbReference type="Proteomes" id="UP001176806"/>
    </source>
</evidence>
<dbReference type="Proteomes" id="UP001176806">
    <property type="component" value="Unassembled WGS sequence"/>
</dbReference>
<evidence type="ECO:0000313" key="1">
    <source>
        <dbReference type="EMBL" id="MDO5975343.1"/>
    </source>
</evidence>
<dbReference type="SUPFAM" id="SSF52266">
    <property type="entry name" value="SGNH hydrolase"/>
    <property type="match status" value="1"/>
</dbReference>
<name>A0ABT8WQ98_9FLAO</name>